<reference evidence="13" key="1">
    <citation type="submission" date="2015-09" db="EMBL/GenBank/DDBJ databases">
        <authorList>
            <person name="Bertelli C."/>
        </authorList>
    </citation>
    <scope>NUCLEOTIDE SEQUENCE [LARGE SCALE GENOMIC DNA]</scope>
    <source>
        <strain evidence="13">KNic</strain>
    </source>
</reference>
<evidence type="ECO:0000256" key="9">
    <source>
        <dbReference type="ARBA" id="ARBA00023236"/>
    </source>
</evidence>
<dbReference type="InterPro" id="IPR006199">
    <property type="entry name" value="LexA_DNA-bd_dom"/>
</dbReference>
<dbReference type="InterPro" id="IPR006200">
    <property type="entry name" value="LexA"/>
</dbReference>
<keyword evidence="1" id="KW-0678">Repressor</keyword>
<dbReference type="GO" id="GO:0006260">
    <property type="term" value="P:DNA replication"/>
    <property type="evidence" value="ECO:0007669"/>
    <property type="project" value="UniProtKB-KW"/>
</dbReference>
<feature type="domain" description="Peptidase S24/S26A/S26B/S26C" evidence="10">
    <location>
        <begin position="84"/>
        <end position="198"/>
    </location>
</feature>
<keyword evidence="8" id="KW-0234">DNA repair</keyword>
<dbReference type="KEGG" id="pnl:PNK_0589"/>
<evidence type="ECO:0000313" key="13">
    <source>
        <dbReference type="Proteomes" id="UP000069902"/>
    </source>
</evidence>
<keyword evidence="13" id="KW-1185">Reference proteome</keyword>
<evidence type="ECO:0000259" key="10">
    <source>
        <dbReference type="Pfam" id="PF00717"/>
    </source>
</evidence>
<evidence type="ECO:0000256" key="8">
    <source>
        <dbReference type="ARBA" id="ARBA00023204"/>
    </source>
</evidence>
<dbReference type="GO" id="GO:0006508">
    <property type="term" value="P:proteolysis"/>
    <property type="evidence" value="ECO:0007669"/>
    <property type="project" value="InterPro"/>
</dbReference>
<feature type="domain" description="LexA repressor DNA-binding" evidence="11">
    <location>
        <begin position="1"/>
        <end position="64"/>
    </location>
</feature>
<dbReference type="Proteomes" id="UP000069902">
    <property type="component" value="Chromosome cPNK"/>
</dbReference>
<keyword evidence="7" id="KW-0804">Transcription</keyword>
<evidence type="ECO:0000259" key="11">
    <source>
        <dbReference type="Pfam" id="PF01726"/>
    </source>
</evidence>
<dbReference type="InterPro" id="IPR015927">
    <property type="entry name" value="Peptidase_S24_S26A/B/C"/>
</dbReference>
<evidence type="ECO:0000256" key="3">
    <source>
        <dbReference type="ARBA" id="ARBA00022763"/>
    </source>
</evidence>
<evidence type="ECO:0000313" key="12">
    <source>
        <dbReference type="EMBL" id="CUI16217.1"/>
    </source>
</evidence>
<dbReference type="Pfam" id="PF00717">
    <property type="entry name" value="Peptidase_S24"/>
    <property type="match status" value="1"/>
</dbReference>
<evidence type="ECO:0000256" key="2">
    <source>
        <dbReference type="ARBA" id="ARBA00022705"/>
    </source>
</evidence>
<dbReference type="GO" id="GO:0004252">
    <property type="term" value="F:serine-type endopeptidase activity"/>
    <property type="evidence" value="ECO:0007669"/>
    <property type="project" value="UniProtKB-EC"/>
</dbReference>
<dbReference type="SUPFAM" id="SSF51306">
    <property type="entry name" value="LexA/Signal peptidase"/>
    <property type="match status" value="1"/>
</dbReference>
<dbReference type="AlphaFoldDB" id="A0A0U5J800"/>
<dbReference type="InterPro" id="IPR036286">
    <property type="entry name" value="LexA/Signal_pep-like_sf"/>
</dbReference>
<sequence length="205" mass="23302">MKGLTPRQRDILLFIQQFIDTNRYSPSYREIMRHFGFTSPGSVYKHIQTLQRKGLLTAEKQCSRSLMPAASTVNSNFKQEVGLPLIGHIMAGYPIEMFIQSQTIAVPASLVHNPDNTYILQVQGDSFHEELIQDGDLLLVEARPNVQAGETIVGLINQHDTIIKRYFPEGHYIRLESTHSHQQPLTLRHEHLSIQGILTGLMRAF</sequence>
<dbReference type="InterPro" id="IPR036388">
    <property type="entry name" value="WH-like_DNA-bd_sf"/>
</dbReference>
<dbReference type="RefSeq" id="WP_059060198.1">
    <property type="nucleotide sequence ID" value="NZ_LN879502.1"/>
</dbReference>
<dbReference type="GO" id="GO:0003677">
    <property type="term" value="F:DNA binding"/>
    <property type="evidence" value="ECO:0007669"/>
    <property type="project" value="UniProtKB-KW"/>
</dbReference>
<dbReference type="Pfam" id="PF01726">
    <property type="entry name" value="LexA_DNA_bind"/>
    <property type="match status" value="1"/>
</dbReference>
<dbReference type="EC" id="3.4.21.88" evidence="12"/>
<keyword evidence="3" id="KW-0227">DNA damage</keyword>
<keyword evidence="9" id="KW-0742">SOS response</keyword>
<evidence type="ECO:0000256" key="1">
    <source>
        <dbReference type="ARBA" id="ARBA00022491"/>
    </source>
</evidence>
<dbReference type="STRING" id="389348.PNK_0589"/>
<accession>A0A0U5J800</accession>
<dbReference type="GO" id="GO:0045892">
    <property type="term" value="P:negative regulation of DNA-templated transcription"/>
    <property type="evidence" value="ECO:0007669"/>
    <property type="project" value="InterPro"/>
</dbReference>
<dbReference type="CDD" id="cd06529">
    <property type="entry name" value="S24_LexA-like"/>
    <property type="match status" value="1"/>
</dbReference>
<dbReference type="GO" id="GO:0009432">
    <property type="term" value="P:SOS response"/>
    <property type="evidence" value="ECO:0007669"/>
    <property type="project" value="UniProtKB-KW"/>
</dbReference>
<dbReference type="InterPro" id="IPR050077">
    <property type="entry name" value="LexA_repressor"/>
</dbReference>
<gene>
    <name evidence="12" type="primary">lexA</name>
    <name evidence="12" type="ORF">PNK_0589</name>
</gene>
<dbReference type="FunCoup" id="A0A0U5J800">
    <property type="interactions" value="222"/>
</dbReference>
<evidence type="ECO:0000256" key="6">
    <source>
        <dbReference type="ARBA" id="ARBA00023125"/>
    </source>
</evidence>
<dbReference type="SUPFAM" id="SSF46785">
    <property type="entry name" value="Winged helix' DNA-binding domain"/>
    <property type="match status" value="1"/>
</dbReference>
<proteinExistence type="predicted"/>
<dbReference type="InterPro" id="IPR039418">
    <property type="entry name" value="LexA-like"/>
</dbReference>
<dbReference type="InParanoid" id="A0A0U5J800"/>
<evidence type="ECO:0000256" key="7">
    <source>
        <dbReference type="ARBA" id="ARBA00023163"/>
    </source>
</evidence>
<dbReference type="NCBIfam" id="TIGR00498">
    <property type="entry name" value="lexA"/>
    <property type="match status" value="1"/>
</dbReference>
<evidence type="ECO:0000256" key="4">
    <source>
        <dbReference type="ARBA" id="ARBA00022801"/>
    </source>
</evidence>
<keyword evidence="2" id="KW-0235">DNA replication</keyword>
<keyword evidence="5" id="KW-0805">Transcription regulation</keyword>
<dbReference type="PANTHER" id="PTHR33516">
    <property type="entry name" value="LEXA REPRESSOR"/>
    <property type="match status" value="1"/>
</dbReference>
<dbReference type="Gene3D" id="1.10.10.10">
    <property type="entry name" value="Winged helix-like DNA-binding domain superfamily/Winged helix DNA-binding domain"/>
    <property type="match status" value="1"/>
</dbReference>
<dbReference type="InterPro" id="IPR036390">
    <property type="entry name" value="WH_DNA-bd_sf"/>
</dbReference>
<organism evidence="12 13">
    <name type="scientific">Candidatus Protochlamydia naegleriophila</name>
    <dbReference type="NCBI Taxonomy" id="389348"/>
    <lineage>
        <taxon>Bacteria</taxon>
        <taxon>Pseudomonadati</taxon>
        <taxon>Chlamydiota</taxon>
        <taxon>Chlamydiia</taxon>
        <taxon>Parachlamydiales</taxon>
        <taxon>Parachlamydiaceae</taxon>
        <taxon>Candidatus Protochlamydia</taxon>
    </lineage>
</organism>
<dbReference type="GO" id="GO:0006281">
    <property type="term" value="P:DNA repair"/>
    <property type="evidence" value="ECO:0007669"/>
    <property type="project" value="UniProtKB-KW"/>
</dbReference>
<evidence type="ECO:0000256" key="5">
    <source>
        <dbReference type="ARBA" id="ARBA00023015"/>
    </source>
</evidence>
<protein>
    <submittedName>
        <fullName evidence="12">Putative LexA repressor</fullName>
        <ecNumber evidence="12">3.4.21.88</ecNumber>
    </submittedName>
</protein>
<keyword evidence="4 12" id="KW-0378">Hydrolase</keyword>
<dbReference type="PATRIC" id="fig|389348.3.peg.648"/>
<keyword evidence="6" id="KW-0238">DNA-binding</keyword>
<dbReference type="Gene3D" id="2.10.109.10">
    <property type="entry name" value="Umud Fragment, subunit A"/>
    <property type="match status" value="1"/>
</dbReference>
<dbReference type="PANTHER" id="PTHR33516:SF2">
    <property type="entry name" value="LEXA REPRESSOR-RELATED"/>
    <property type="match status" value="1"/>
</dbReference>
<name>A0A0U5J800_9BACT</name>
<dbReference type="EMBL" id="LN879502">
    <property type="protein sequence ID" value="CUI16217.1"/>
    <property type="molecule type" value="Genomic_DNA"/>
</dbReference>